<protein>
    <recommendedName>
        <fullName evidence="1">Streptomycin biosynthesis protein StrF domain-containing protein</fullName>
    </recommendedName>
</protein>
<dbReference type="RefSeq" id="WP_204695490.1">
    <property type="nucleotide sequence ID" value="NZ_JAFBEC010000001.1"/>
</dbReference>
<gene>
    <name evidence="2" type="ORF">JOD17_000432</name>
</gene>
<keyword evidence="3" id="KW-1185">Reference proteome</keyword>
<dbReference type="EMBL" id="JAFBEC010000001">
    <property type="protein sequence ID" value="MBM7631341.1"/>
    <property type="molecule type" value="Genomic_DNA"/>
</dbReference>
<sequence>MNNDASVFSFICCVNDEDMYRVCEKHIDALYVPEGFTVEKIVMKEAKSMVSGYNEAMRKAKGKYKIYHHQDAWMIEKRLLYHMISLFEASEVGMIGVCGTNNLPPHGVWWDAHQRDLYGVVIEERNTIGVLSFQNPSQRYERVEAIDGLVMATQYDLPWDEQFDGWHFYDVSQSSLFQKAGLEVIVPHQDSPWVYHKCGVEFDQRAYEQYRRQFIMWKLAVRN</sequence>
<evidence type="ECO:0000313" key="2">
    <source>
        <dbReference type="EMBL" id="MBM7631341.1"/>
    </source>
</evidence>
<dbReference type="SUPFAM" id="SSF53448">
    <property type="entry name" value="Nucleotide-diphospho-sugar transferases"/>
    <property type="match status" value="1"/>
</dbReference>
<dbReference type="Proteomes" id="UP000741863">
    <property type="component" value="Unassembled WGS sequence"/>
</dbReference>
<dbReference type="InterPro" id="IPR029044">
    <property type="entry name" value="Nucleotide-diphossugar_trans"/>
</dbReference>
<name>A0ABS2P8L1_9BACL</name>
<accession>A0ABS2P8L1</accession>
<dbReference type="InterPro" id="IPR059123">
    <property type="entry name" value="StrF_dom"/>
</dbReference>
<dbReference type="Pfam" id="PF13712">
    <property type="entry name" value="Glyco_tranf_2_5"/>
    <property type="match status" value="1"/>
</dbReference>
<organism evidence="2 3">
    <name type="scientific">Geomicrobium sediminis</name>
    <dbReference type="NCBI Taxonomy" id="1347788"/>
    <lineage>
        <taxon>Bacteria</taxon>
        <taxon>Bacillati</taxon>
        <taxon>Bacillota</taxon>
        <taxon>Bacilli</taxon>
        <taxon>Bacillales</taxon>
        <taxon>Geomicrobium</taxon>
    </lineage>
</organism>
<evidence type="ECO:0000313" key="3">
    <source>
        <dbReference type="Proteomes" id="UP000741863"/>
    </source>
</evidence>
<evidence type="ECO:0000259" key="1">
    <source>
        <dbReference type="Pfam" id="PF13712"/>
    </source>
</evidence>
<dbReference type="Gene3D" id="3.90.550.10">
    <property type="entry name" value="Spore Coat Polysaccharide Biosynthesis Protein SpsA, Chain A"/>
    <property type="match status" value="1"/>
</dbReference>
<reference evidence="2 3" key="1">
    <citation type="submission" date="2021-01" db="EMBL/GenBank/DDBJ databases">
        <title>Genomic Encyclopedia of Type Strains, Phase IV (KMG-IV): sequencing the most valuable type-strain genomes for metagenomic binning, comparative biology and taxonomic classification.</title>
        <authorList>
            <person name="Goeker M."/>
        </authorList>
    </citation>
    <scope>NUCLEOTIDE SEQUENCE [LARGE SCALE GENOMIC DNA]</scope>
    <source>
        <strain evidence="2 3">DSM 25540</strain>
    </source>
</reference>
<comment type="caution">
    <text evidence="2">The sequence shown here is derived from an EMBL/GenBank/DDBJ whole genome shotgun (WGS) entry which is preliminary data.</text>
</comment>
<feature type="domain" description="Streptomycin biosynthesis protein StrF" evidence="1">
    <location>
        <begin position="9"/>
        <end position="215"/>
    </location>
</feature>
<proteinExistence type="predicted"/>